<evidence type="ECO:0000256" key="1">
    <source>
        <dbReference type="SAM" id="Phobius"/>
    </source>
</evidence>
<gene>
    <name evidence="2" type="ORF">ACFS2C_21205</name>
</gene>
<organism evidence="2 3">
    <name type="scientific">Prauserella oleivorans</name>
    <dbReference type="NCBI Taxonomy" id="1478153"/>
    <lineage>
        <taxon>Bacteria</taxon>
        <taxon>Bacillati</taxon>
        <taxon>Actinomycetota</taxon>
        <taxon>Actinomycetes</taxon>
        <taxon>Pseudonocardiales</taxon>
        <taxon>Pseudonocardiaceae</taxon>
        <taxon>Prauserella</taxon>
    </lineage>
</organism>
<name>A0ABW5WDU4_9PSEU</name>
<keyword evidence="1" id="KW-1133">Transmembrane helix</keyword>
<dbReference type="EMBL" id="JBHUOF010000038">
    <property type="protein sequence ID" value="MFD2801909.1"/>
    <property type="molecule type" value="Genomic_DNA"/>
</dbReference>
<evidence type="ECO:0000313" key="2">
    <source>
        <dbReference type="EMBL" id="MFD2801909.1"/>
    </source>
</evidence>
<keyword evidence="1" id="KW-0812">Transmembrane</keyword>
<keyword evidence="1" id="KW-0472">Membrane</keyword>
<accession>A0ABW5WDU4</accession>
<sequence length="151" mass="15309">MSQPHLAPYPRVHTAPDTSRALAWSALILGIVGTIGSPIFFLNTVTAVAAGVGVILGVIALLGTRRALAGTGCVACIGAIVFTVLVRQVAIDESGRGNEEFGSQTEHIIEERGGGSLGAPTGVPLLGVEAARQLLKRGAHVGPGVAPEAQT</sequence>
<evidence type="ECO:0000313" key="3">
    <source>
        <dbReference type="Proteomes" id="UP001597478"/>
    </source>
</evidence>
<feature type="transmembrane region" description="Helical" evidence="1">
    <location>
        <begin position="68"/>
        <end position="86"/>
    </location>
</feature>
<protein>
    <submittedName>
        <fullName evidence="2">Uncharacterized protein</fullName>
    </submittedName>
</protein>
<feature type="transmembrane region" description="Helical" evidence="1">
    <location>
        <begin position="47"/>
        <end position="63"/>
    </location>
</feature>
<reference evidence="3" key="1">
    <citation type="journal article" date="2019" name="Int. J. Syst. Evol. Microbiol.">
        <title>The Global Catalogue of Microorganisms (GCM) 10K type strain sequencing project: providing services to taxonomists for standard genome sequencing and annotation.</title>
        <authorList>
            <consortium name="The Broad Institute Genomics Platform"/>
            <consortium name="The Broad Institute Genome Sequencing Center for Infectious Disease"/>
            <person name="Wu L."/>
            <person name="Ma J."/>
        </authorList>
    </citation>
    <scope>NUCLEOTIDE SEQUENCE [LARGE SCALE GENOMIC DNA]</scope>
    <source>
        <strain evidence="3">IBRC-M 10906</strain>
    </source>
</reference>
<feature type="transmembrane region" description="Helical" evidence="1">
    <location>
        <begin position="21"/>
        <end position="41"/>
    </location>
</feature>
<comment type="caution">
    <text evidence="2">The sequence shown here is derived from an EMBL/GenBank/DDBJ whole genome shotgun (WGS) entry which is preliminary data.</text>
</comment>
<dbReference type="Proteomes" id="UP001597478">
    <property type="component" value="Unassembled WGS sequence"/>
</dbReference>
<dbReference type="RefSeq" id="WP_377384426.1">
    <property type="nucleotide sequence ID" value="NZ_JBHSAN010000002.1"/>
</dbReference>
<proteinExistence type="predicted"/>
<keyword evidence="3" id="KW-1185">Reference proteome</keyword>